<proteinExistence type="predicted"/>
<dbReference type="Gene3D" id="3.40.50.2300">
    <property type="match status" value="1"/>
</dbReference>
<evidence type="ECO:0000256" key="1">
    <source>
        <dbReference type="PROSITE-ProRule" id="PRU00169"/>
    </source>
</evidence>
<dbReference type="PANTHER" id="PTHR33121">
    <property type="entry name" value="CYCLIC DI-GMP PHOSPHODIESTERASE PDEF"/>
    <property type="match status" value="1"/>
</dbReference>
<protein>
    <recommendedName>
        <fullName evidence="6">Diguanylate phosphodiesterase</fullName>
    </recommendedName>
</protein>
<dbReference type="Pfam" id="PF00072">
    <property type="entry name" value="Response_reg"/>
    <property type="match status" value="1"/>
</dbReference>
<keyword evidence="5" id="KW-1185">Reference proteome</keyword>
<comment type="caution">
    <text evidence="4">The sequence shown here is derived from an EMBL/GenBank/DDBJ whole genome shotgun (WGS) entry which is preliminary data.</text>
</comment>
<dbReference type="InterPro" id="IPR011006">
    <property type="entry name" value="CheY-like_superfamily"/>
</dbReference>
<dbReference type="PANTHER" id="PTHR33121:SF71">
    <property type="entry name" value="OXYGEN SENSOR PROTEIN DOSP"/>
    <property type="match status" value="1"/>
</dbReference>
<feature type="domain" description="EAL" evidence="3">
    <location>
        <begin position="135"/>
        <end position="386"/>
    </location>
</feature>
<dbReference type="Pfam" id="PF00563">
    <property type="entry name" value="EAL"/>
    <property type="match status" value="1"/>
</dbReference>
<dbReference type="PROSITE" id="PS50883">
    <property type="entry name" value="EAL"/>
    <property type="match status" value="1"/>
</dbReference>
<dbReference type="InterPro" id="IPR001789">
    <property type="entry name" value="Sig_transdc_resp-reg_receiver"/>
</dbReference>
<evidence type="ECO:0000313" key="5">
    <source>
        <dbReference type="Proteomes" id="UP000180280"/>
    </source>
</evidence>
<dbReference type="InterPro" id="IPR050706">
    <property type="entry name" value="Cyclic-di-GMP_PDE-like"/>
</dbReference>
<gene>
    <name evidence="4" type="ORF">BI344_18340</name>
</gene>
<dbReference type="SMART" id="SM00052">
    <property type="entry name" value="EAL"/>
    <property type="match status" value="1"/>
</dbReference>
<dbReference type="PROSITE" id="PS50110">
    <property type="entry name" value="RESPONSE_REGULATORY"/>
    <property type="match status" value="1"/>
</dbReference>
<dbReference type="InterPro" id="IPR001633">
    <property type="entry name" value="EAL_dom"/>
</dbReference>
<evidence type="ECO:0000259" key="2">
    <source>
        <dbReference type="PROSITE" id="PS50110"/>
    </source>
</evidence>
<accession>A0ABX3CB17</accession>
<dbReference type="SMART" id="SM00448">
    <property type="entry name" value="REC"/>
    <property type="match status" value="1"/>
</dbReference>
<dbReference type="EMBL" id="MKCT01000035">
    <property type="protein sequence ID" value="OHX19477.1"/>
    <property type="molecule type" value="Genomic_DNA"/>
</dbReference>
<organism evidence="4 5">
    <name type="scientific">Chromobacterium sphagni</name>
    <dbReference type="NCBI Taxonomy" id="1903179"/>
    <lineage>
        <taxon>Bacteria</taxon>
        <taxon>Pseudomonadati</taxon>
        <taxon>Pseudomonadota</taxon>
        <taxon>Betaproteobacteria</taxon>
        <taxon>Neisseriales</taxon>
        <taxon>Chromobacteriaceae</taxon>
        <taxon>Chromobacterium</taxon>
    </lineage>
</organism>
<reference evidence="4 5" key="1">
    <citation type="submission" date="2016-09" db="EMBL/GenBank/DDBJ databases">
        <title>Chromobacterium muskegensis sp. nov., an insecticidal bacterium isolated from Sphagnum bogs.</title>
        <authorList>
            <person name="Sparks M.E."/>
            <person name="Blackburn M.B."/>
            <person name="Gundersen-Rindal D.E."/>
            <person name="Mitchell A."/>
            <person name="Farrar R."/>
            <person name="Kuhar D."/>
        </authorList>
    </citation>
    <scope>NUCLEOTIDE SEQUENCE [LARGE SCALE GENOMIC DNA]</scope>
    <source>
        <strain evidence="4 5">14B-1</strain>
    </source>
</reference>
<dbReference type="CDD" id="cd01948">
    <property type="entry name" value="EAL"/>
    <property type="match status" value="1"/>
</dbReference>
<sequence>MHRILVVDDDAVSQQFLVMVLNRLGHDNVVVANDGIDALIQLDAGDRNFDVICCDLDMPRMDGIEFVRHLGERCYQGKLLISSGFDGRVLESVAELARLYDLWLAGVLPKPVNRQHLLELISQPPPAIRHSINISHPTEEELRAGIEKGQFLPFFQPQVEMESGKIRSVEVLARWQHPRLGLTGPQQFIELAEGSGLITELTKRLLCDATRMMAKLPDPQLDMSINLSMASLGETGLVADFEAILEANRFPMSRLTIEATENSLMAHPIRALEVLSRLRLKGAGLAIDDFGTGFASMDRLSRFPFTELKIDKGFVIDAAQNPTNASILRASAELGRQLGLKVVAEGVASLAEWLLCRSLGVEVVQGSYISPPVDAESFRRWLLKHQGVFPLPAIAADQHPI</sequence>
<feature type="modified residue" description="4-aspartylphosphate" evidence="1">
    <location>
        <position position="55"/>
    </location>
</feature>
<dbReference type="SUPFAM" id="SSF141868">
    <property type="entry name" value="EAL domain-like"/>
    <property type="match status" value="1"/>
</dbReference>
<dbReference type="SUPFAM" id="SSF52172">
    <property type="entry name" value="CheY-like"/>
    <property type="match status" value="1"/>
</dbReference>
<dbReference type="Gene3D" id="3.20.20.450">
    <property type="entry name" value="EAL domain"/>
    <property type="match status" value="1"/>
</dbReference>
<name>A0ABX3CB17_9NEIS</name>
<evidence type="ECO:0000259" key="3">
    <source>
        <dbReference type="PROSITE" id="PS50883"/>
    </source>
</evidence>
<keyword evidence="1" id="KW-0597">Phosphoprotein</keyword>
<dbReference type="InterPro" id="IPR035919">
    <property type="entry name" value="EAL_sf"/>
</dbReference>
<evidence type="ECO:0008006" key="6">
    <source>
        <dbReference type="Google" id="ProtNLM"/>
    </source>
</evidence>
<evidence type="ECO:0000313" key="4">
    <source>
        <dbReference type="EMBL" id="OHX19477.1"/>
    </source>
</evidence>
<dbReference type="Proteomes" id="UP000180280">
    <property type="component" value="Unassembled WGS sequence"/>
</dbReference>
<dbReference type="RefSeq" id="WP_071113559.1">
    <property type="nucleotide sequence ID" value="NZ_MKCT01000035.1"/>
</dbReference>
<feature type="domain" description="Response regulatory" evidence="2">
    <location>
        <begin position="3"/>
        <end position="125"/>
    </location>
</feature>